<dbReference type="EMBL" id="CP104377">
    <property type="protein sequence ID" value="UXC19626.1"/>
    <property type="molecule type" value="Genomic_DNA"/>
</dbReference>
<organism evidence="2 3">
    <name type="scientific">Comamonas squillarum</name>
    <dbReference type="NCBI Taxonomy" id="2977320"/>
    <lineage>
        <taxon>Bacteria</taxon>
        <taxon>Pseudomonadati</taxon>
        <taxon>Pseudomonadota</taxon>
        <taxon>Betaproteobacteria</taxon>
        <taxon>Burkholderiales</taxon>
        <taxon>Comamonadaceae</taxon>
        <taxon>Comamonas</taxon>
    </lineage>
</organism>
<protein>
    <submittedName>
        <fullName evidence="2">Uncharacterized protein</fullName>
    </submittedName>
</protein>
<accession>A0ABY6A1R9</accession>
<evidence type="ECO:0000313" key="3">
    <source>
        <dbReference type="Proteomes" id="UP001058290"/>
    </source>
</evidence>
<feature type="signal peptide" evidence="1">
    <location>
        <begin position="1"/>
        <end position="27"/>
    </location>
</feature>
<keyword evidence="1" id="KW-0732">Signal</keyword>
<dbReference type="RefSeq" id="WP_260719666.1">
    <property type="nucleotide sequence ID" value="NZ_CP104377.1"/>
</dbReference>
<sequence length="150" mass="16304">MMLNPCHWPKRAAVSLLLLFGVSSVSACSLIGLQHEVKFHANDSSLGKSEAVALARWFVHQRDIRPNDEVDIVSMYPAGDKMLEQLSQGRMQNIAKIIATLNTDEIKVVLNSGEGQQDATGPLGYVYNEVLVVMAPSCSRTGTCCGITVK</sequence>
<keyword evidence="3" id="KW-1185">Reference proteome</keyword>
<evidence type="ECO:0000313" key="2">
    <source>
        <dbReference type="EMBL" id="UXC19626.1"/>
    </source>
</evidence>
<proteinExistence type="predicted"/>
<evidence type="ECO:0000256" key="1">
    <source>
        <dbReference type="SAM" id="SignalP"/>
    </source>
</evidence>
<dbReference type="Proteomes" id="UP001058290">
    <property type="component" value="Chromosome"/>
</dbReference>
<name>A0ABY6A1R9_9BURK</name>
<feature type="chain" id="PRO_5045228912" evidence="1">
    <location>
        <begin position="28"/>
        <end position="150"/>
    </location>
</feature>
<reference evidence="2" key="1">
    <citation type="submission" date="2022-09" db="EMBL/GenBank/DDBJ databases">
        <title>Bacterial diversity in gut of crayfish and pufferfish.</title>
        <authorList>
            <person name="Huang Y."/>
        </authorList>
    </citation>
    <scope>NUCLEOTIDE SEQUENCE</scope>
    <source>
        <strain evidence="2">PR12</strain>
    </source>
</reference>
<gene>
    <name evidence="2" type="ORF">N4T19_05785</name>
</gene>